<keyword evidence="4 7" id="KW-0812">Transmembrane</keyword>
<dbReference type="GO" id="GO:0005886">
    <property type="term" value="C:plasma membrane"/>
    <property type="evidence" value="ECO:0007669"/>
    <property type="project" value="UniProtKB-SubCell"/>
</dbReference>
<dbReference type="InterPro" id="IPR003688">
    <property type="entry name" value="TraG/VirD4"/>
</dbReference>
<keyword evidence="9" id="KW-1185">Reference proteome</keyword>
<feature type="transmembrane region" description="Helical" evidence="7">
    <location>
        <begin position="12"/>
        <end position="37"/>
    </location>
</feature>
<dbReference type="EMBL" id="CP116942">
    <property type="protein sequence ID" value="WCO67968.1"/>
    <property type="molecule type" value="Genomic_DNA"/>
</dbReference>
<evidence type="ECO:0000256" key="7">
    <source>
        <dbReference type="SAM" id="Phobius"/>
    </source>
</evidence>
<evidence type="ECO:0000256" key="5">
    <source>
        <dbReference type="ARBA" id="ARBA00022989"/>
    </source>
</evidence>
<name>A0AAE9YBA5_9ACTN</name>
<dbReference type="Proteomes" id="UP001216390">
    <property type="component" value="Chromosome"/>
</dbReference>
<evidence type="ECO:0000256" key="6">
    <source>
        <dbReference type="ARBA" id="ARBA00023136"/>
    </source>
</evidence>
<evidence type="ECO:0000313" key="8">
    <source>
        <dbReference type="EMBL" id="WCO67968.1"/>
    </source>
</evidence>
<dbReference type="RefSeq" id="WP_272737485.1">
    <property type="nucleotide sequence ID" value="NZ_CP116942.1"/>
</dbReference>
<sequence length="613" mass="65245">MEREGLSGFELLVVVIVGIGLALVGAVWAGASLALAVAGDEPRLPFSAAADAAIRLPANLSTPAEAWAEPYAEALPGVFLYWCSTALAATAILGVSAFVIRWVNRSKVGTAKRRPLGVDGRTKYAKRRDLAPLLVSGPTSGRFVIARFGRHLVATESPPPRTQGRVGWLARRSRRSDRGAVALFGPSRSGKTTAAVAGVLEWDGPAVLSSVKADLLATTQGWRSTLGEVRVYDPTSSTTPKRASAMWSPLQQAGTVVGAQRAARALCDAAPRGGVEGGMDFWLAQAEILLSGLLFVAHNAHRDMDAVCEWVLTQDRPGELGPGEVRAALDSLNLSNSAAVGRGAVEVAKGLVSVWEMEERTRSSIYATAQTVIWPWTDPGVAASARAPKAKKGRRRSFVGLDLPWLLSGSNTVYLCSPIEDQRRLAPAFGGLLNDLINQAYRHVAATGKPLDPPLLVVIDEAGNTPLRSLPEYASTLAGLGVLLVTIWQSLAQLEVAYGKAADTILTNHLTKVFYAGLSDSASIQYVDRVLGEAEVDTRSHSAAERTNGGSDQFSTTRLPLAPAHVLRQMRPGDALLVHGTLPPAHVRTRPFYRSPHLANRAATDLTQEGTRA</sequence>
<keyword evidence="6 7" id="KW-0472">Membrane</keyword>
<evidence type="ECO:0000256" key="2">
    <source>
        <dbReference type="ARBA" id="ARBA00008806"/>
    </source>
</evidence>
<dbReference type="InterPro" id="IPR051539">
    <property type="entry name" value="T4SS-coupling_protein"/>
</dbReference>
<dbReference type="PANTHER" id="PTHR37937:SF1">
    <property type="entry name" value="CONJUGATIVE TRANSFER: DNA TRANSPORT"/>
    <property type="match status" value="1"/>
</dbReference>
<dbReference type="CDD" id="cd01127">
    <property type="entry name" value="TrwB_TraG_TraD_VirD4"/>
    <property type="match status" value="1"/>
</dbReference>
<dbReference type="KEGG" id="ima:PO878_04425"/>
<reference evidence="8" key="1">
    <citation type="submission" date="2023-01" db="EMBL/GenBank/DDBJ databases">
        <title>The diversity of Class Acidimicrobiia in South China Sea sediment environments and the proposal of Iamia marina sp. nov., a novel species of the genus Iamia.</title>
        <authorList>
            <person name="He Y."/>
            <person name="Tian X."/>
        </authorList>
    </citation>
    <scope>NUCLEOTIDE SEQUENCE</scope>
    <source>
        <strain evidence="8">DSM 19957</strain>
    </source>
</reference>
<dbReference type="SUPFAM" id="SSF52540">
    <property type="entry name" value="P-loop containing nucleoside triphosphate hydrolases"/>
    <property type="match status" value="1"/>
</dbReference>
<protein>
    <submittedName>
        <fullName evidence="8">Type IV secretory system conjugative DNA transfer family protein</fullName>
    </submittedName>
</protein>
<gene>
    <name evidence="8" type="ORF">PO878_04425</name>
</gene>
<evidence type="ECO:0000256" key="1">
    <source>
        <dbReference type="ARBA" id="ARBA00004651"/>
    </source>
</evidence>
<organism evidence="8 9">
    <name type="scientific">Iamia majanohamensis</name>
    <dbReference type="NCBI Taxonomy" id="467976"/>
    <lineage>
        <taxon>Bacteria</taxon>
        <taxon>Bacillati</taxon>
        <taxon>Actinomycetota</taxon>
        <taxon>Acidimicrobiia</taxon>
        <taxon>Acidimicrobiales</taxon>
        <taxon>Iamiaceae</taxon>
        <taxon>Iamia</taxon>
    </lineage>
</organism>
<evidence type="ECO:0000256" key="3">
    <source>
        <dbReference type="ARBA" id="ARBA00022475"/>
    </source>
</evidence>
<feature type="transmembrane region" description="Helical" evidence="7">
    <location>
        <begin position="79"/>
        <end position="103"/>
    </location>
</feature>
<dbReference type="Pfam" id="PF02534">
    <property type="entry name" value="T4SS-DNA_transf"/>
    <property type="match status" value="1"/>
</dbReference>
<accession>A0AAE9YBA5</accession>
<evidence type="ECO:0000313" key="9">
    <source>
        <dbReference type="Proteomes" id="UP001216390"/>
    </source>
</evidence>
<dbReference type="Gene3D" id="3.40.50.300">
    <property type="entry name" value="P-loop containing nucleotide triphosphate hydrolases"/>
    <property type="match status" value="1"/>
</dbReference>
<keyword evidence="3" id="KW-1003">Cell membrane</keyword>
<evidence type="ECO:0000256" key="4">
    <source>
        <dbReference type="ARBA" id="ARBA00022692"/>
    </source>
</evidence>
<comment type="subcellular location">
    <subcellularLocation>
        <location evidence="1">Cell membrane</location>
        <topology evidence="1">Multi-pass membrane protein</topology>
    </subcellularLocation>
</comment>
<dbReference type="PANTHER" id="PTHR37937">
    <property type="entry name" value="CONJUGATIVE TRANSFER: DNA TRANSPORT"/>
    <property type="match status" value="1"/>
</dbReference>
<dbReference type="AlphaFoldDB" id="A0AAE9YBA5"/>
<dbReference type="InterPro" id="IPR027417">
    <property type="entry name" value="P-loop_NTPase"/>
</dbReference>
<comment type="similarity">
    <text evidence="2">Belongs to the VirD4/TraG family.</text>
</comment>
<keyword evidence="5 7" id="KW-1133">Transmembrane helix</keyword>
<proteinExistence type="inferred from homology"/>